<keyword evidence="1" id="KW-0812">Transmembrane</keyword>
<evidence type="ECO:0008006" key="4">
    <source>
        <dbReference type="Google" id="ProtNLM"/>
    </source>
</evidence>
<evidence type="ECO:0000256" key="1">
    <source>
        <dbReference type="SAM" id="Phobius"/>
    </source>
</evidence>
<dbReference type="AlphaFoldDB" id="A0ABD2C9K5"/>
<feature type="transmembrane region" description="Helical" evidence="1">
    <location>
        <begin position="15"/>
        <end position="33"/>
    </location>
</feature>
<dbReference type="EMBL" id="JAYRBN010000058">
    <property type="protein sequence ID" value="KAL2741718.1"/>
    <property type="molecule type" value="Genomic_DNA"/>
</dbReference>
<keyword evidence="3" id="KW-1185">Reference proteome</keyword>
<proteinExistence type="predicted"/>
<accession>A0ABD2C9K5</accession>
<reference evidence="2 3" key="1">
    <citation type="journal article" date="2024" name="Ann. Entomol. Soc. Am.">
        <title>Genomic analyses of the southern and eastern yellowjacket wasps (Hymenoptera: Vespidae) reveal evolutionary signatures of social life.</title>
        <authorList>
            <person name="Catto M.A."/>
            <person name="Caine P.B."/>
            <person name="Orr S.E."/>
            <person name="Hunt B.G."/>
            <person name="Goodisman M.A.D."/>
        </authorList>
    </citation>
    <scope>NUCLEOTIDE SEQUENCE [LARGE SCALE GENOMIC DNA]</scope>
    <source>
        <strain evidence="2">232</strain>
        <tissue evidence="2">Head and thorax</tissue>
    </source>
</reference>
<evidence type="ECO:0000313" key="2">
    <source>
        <dbReference type="EMBL" id="KAL2741718.1"/>
    </source>
</evidence>
<gene>
    <name evidence="2" type="ORF">V1477_009347</name>
</gene>
<protein>
    <recommendedName>
        <fullName evidence="4">Secreted protein</fullName>
    </recommendedName>
</protein>
<keyword evidence="1" id="KW-1133">Transmembrane helix</keyword>
<organism evidence="2 3">
    <name type="scientific">Vespula maculifrons</name>
    <name type="common">Eastern yellow jacket</name>
    <name type="synonym">Wasp</name>
    <dbReference type="NCBI Taxonomy" id="7453"/>
    <lineage>
        <taxon>Eukaryota</taxon>
        <taxon>Metazoa</taxon>
        <taxon>Ecdysozoa</taxon>
        <taxon>Arthropoda</taxon>
        <taxon>Hexapoda</taxon>
        <taxon>Insecta</taxon>
        <taxon>Pterygota</taxon>
        <taxon>Neoptera</taxon>
        <taxon>Endopterygota</taxon>
        <taxon>Hymenoptera</taxon>
        <taxon>Apocrita</taxon>
        <taxon>Aculeata</taxon>
        <taxon>Vespoidea</taxon>
        <taxon>Vespidae</taxon>
        <taxon>Vespinae</taxon>
        <taxon>Vespula</taxon>
    </lineage>
</organism>
<evidence type="ECO:0000313" key="3">
    <source>
        <dbReference type="Proteomes" id="UP001607303"/>
    </source>
</evidence>
<dbReference type="Proteomes" id="UP001607303">
    <property type="component" value="Unassembled WGS sequence"/>
</dbReference>
<sequence>MNICMKLVHIATQLIILHSLAMIFTKIVICFVWQSLIKQEKELPITCSYGLYFEIHFQYEERNNISILFTHALNIFVLTVLKTMSVV</sequence>
<keyword evidence="1" id="KW-0472">Membrane</keyword>
<comment type="caution">
    <text evidence="2">The sequence shown here is derived from an EMBL/GenBank/DDBJ whole genome shotgun (WGS) entry which is preliminary data.</text>
</comment>
<name>A0ABD2C9K5_VESMC</name>